<dbReference type="EMBL" id="CP044455">
    <property type="protein sequence ID" value="QIC69542.1"/>
    <property type="molecule type" value="Genomic_DNA"/>
</dbReference>
<gene>
    <name evidence="2" type="ORF">FSC09_03540</name>
    <name evidence="1" type="ORF">MSG88_11415</name>
</gene>
<reference evidence="1" key="2">
    <citation type="submission" date="2023-10" db="EMBL/GenBank/DDBJ databases">
        <authorList>
            <person name="Sykes E.M.E."/>
            <person name="Khan I.U.H."/>
            <person name="Kumar A."/>
        </authorList>
    </citation>
    <scope>NUCLEOTIDE SEQUENCE</scope>
    <source>
        <strain evidence="1">IK5</strain>
    </source>
</reference>
<proteinExistence type="predicted"/>
<dbReference type="KEGG" id="aid:CTZ23_03725"/>
<evidence type="ECO:0000313" key="1">
    <source>
        <dbReference type="EMBL" id="MDV4316355.1"/>
    </source>
</evidence>
<dbReference type="AlphaFoldDB" id="A0A2L2J0X7"/>
<sequence>MSLRFTHHPEYFLFAQLIMRHIENYIEKHPDANNAIFDLRDIYELFRQDKASASINLDGILNIADEYTVDTLDGDQKLISRYSIDAKDNKLLFDFNQAALEGLKKGKALIAPDAKIQE</sequence>
<evidence type="ECO:0000313" key="2">
    <source>
        <dbReference type="EMBL" id="QIC69542.1"/>
    </source>
</evidence>
<evidence type="ECO:0000313" key="3">
    <source>
        <dbReference type="Proteomes" id="UP000503440"/>
    </source>
</evidence>
<reference evidence="2 3" key="1">
    <citation type="submission" date="2019-09" db="EMBL/GenBank/DDBJ databases">
        <title>Non-baumannii Acinetobacter spp. carrying blaNDM-1 isolated in China.</title>
        <authorList>
            <person name="Cui C."/>
            <person name="Chen C."/>
            <person name="Sun J."/>
            <person name="Liu Y."/>
        </authorList>
    </citation>
    <scope>NUCLEOTIDE SEQUENCE [LARGE SCALE GENOMIC DNA]</scope>
    <source>
        <strain evidence="2 3">B18</strain>
    </source>
</reference>
<accession>A0A2L2J0X7</accession>
<dbReference type="Proteomes" id="UP000503440">
    <property type="component" value="Chromosome"/>
</dbReference>
<dbReference type="RefSeq" id="WP_016659368.1">
    <property type="nucleotide sequence ID" value="NZ_CP024620.2"/>
</dbReference>
<name>A0A2L2J0X7_9GAMM</name>
<protein>
    <submittedName>
        <fullName evidence="2">Uncharacterized protein</fullName>
    </submittedName>
</protein>
<dbReference type="Proteomes" id="UP001284654">
    <property type="component" value="Unassembled WGS sequence"/>
</dbReference>
<organism evidence="2 3">
    <name type="scientific">Acinetobacter indicus</name>
    <dbReference type="NCBI Taxonomy" id="756892"/>
    <lineage>
        <taxon>Bacteria</taxon>
        <taxon>Pseudomonadati</taxon>
        <taxon>Pseudomonadota</taxon>
        <taxon>Gammaproteobacteria</taxon>
        <taxon>Moraxellales</taxon>
        <taxon>Moraxellaceae</taxon>
        <taxon>Acinetobacter</taxon>
    </lineage>
</organism>
<dbReference type="EMBL" id="JAWJYY010000001">
    <property type="protein sequence ID" value="MDV4316355.1"/>
    <property type="molecule type" value="Genomic_DNA"/>
</dbReference>